<organism evidence="2 3">
    <name type="scientific">Planifilum fimeticola</name>
    <dbReference type="NCBI Taxonomy" id="201975"/>
    <lineage>
        <taxon>Bacteria</taxon>
        <taxon>Bacillati</taxon>
        <taxon>Bacillota</taxon>
        <taxon>Bacilli</taxon>
        <taxon>Bacillales</taxon>
        <taxon>Thermoactinomycetaceae</taxon>
        <taxon>Planifilum</taxon>
    </lineage>
</organism>
<evidence type="ECO:0000313" key="3">
    <source>
        <dbReference type="Proteomes" id="UP000237797"/>
    </source>
</evidence>
<dbReference type="GO" id="GO:0016747">
    <property type="term" value="F:acyltransferase activity, transferring groups other than amino-acyl groups"/>
    <property type="evidence" value="ECO:0007669"/>
    <property type="project" value="InterPro"/>
</dbReference>
<evidence type="ECO:0000313" key="2">
    <source>
        <dbReference type="EMBL" id="PRX38749.1"/>
    </source>
</evidence>
<gene>
    <name evidence="2" type="ORF">CLV97_13813</name>
</gene>
<dbReference type="PROSITE" id="PS51186">
    <property type="entry name" value="GNAT"/>
    <property type="match status" value="1"/>
</dbReference>
<feature type="domain" description="N-acetyltransferase" evidence="1">
    <location>
        <begin position="7"/>
        <end position="156"/>
    </location>
</feature>
<dbReference type="OrthoDB" id="9800797at2"/>
<dbReference type="CDD" id="cd04301">
    <property type="entry name" value="NAT_SF"/>
    <property type="match status" value="1"/>
</dbReference>
<reference evidence="2 3" key="1">
    <citation type="submission" date="2018-03" db="EMBL/GenBank/DDBJ databases">
        <title>Genomic Encyclopedia of Archaeal and Bacterial Type Strains, Phase II (KMG-II): from individual species to whole genera.</title>
        <authorList>
            <person name="Goeker M."/>
        </authorList>
    </citation>
    <scope>NUCLEOTIDE SEQUENCE [LARGE SCALE GENOMIC DNA]</scope>
    <source>
        <strain evidence="2 3">DSM 44946</strain>
    </source>
</reference>
<dbReference type="InterPro" id="IPR000182">
    <property type="entry name" value="GNAT_dom"/>
</dbReference>
<accession>A0A2T0LAC3</accession>
<dbReference type="InterPro" id="IPR016181">
    <property type="entry name" value="Acyl_CoA_acyltransferase"/>
</dbReference>
<dbReference type="EMBL" id="PVNE01000038">
    <property type="protein sequence ID" value="PRX38749.1"/>
    <property type="molecule type" value="Genomic_DNA"/>
</dbReference>
<dbReference type="Pfam" id="PF13673">
    <property type="entry name" value="Acetyltransf_10"/>
    <property type="match status" value="1"/>
</dbReference>
<sequence>MRDEMDGRIRPARPEEAKQLSDLAFRSKAHWGYDDDFMERCRGPLTVFPGNIAEGRVFVLEDRGRIRGFYELSGAGSEKELSFLFVEPGDIGKGYGRALWLHAVRTAEVRGADGILIHSDSHAEPFYRAMGARRVGEVPSTAIPGRMLPLMRFDLRLPARP</sequence>
<evidence type="ECO:0000259" key="1">
    <source>
        <dbReference type="PROSITE" id="PS51186"/>
    </source>
</evidence>
<dbReference type="SUPFAM" id="SSF55729">
    <property type="entry name" value="Acyl-CoA N-acyltransferases (Nat)"/>
    <property type="match status" value="1"/>
</dbReference>
<dbReference type="Proteomes" id="UP000237797">
    <property type="component" value="Unassembled WGS sequence"/>
</dbReference>
<dbReference type="RefSeq" id="WP_106346633.1">
    <property type="nucleotide sequence ID" value="NZ_PVNE01000038.1"/>
</dbReference>
<dbReference type="AlphaFoldDB" id="A0A2T0LAC3"/>
<keyword evidence="2" id="KW-0808">Transferase</keyword>
<comment type="caution">
    <text evidence="2">The sequence shown here is derived from an EMBL/GenBank/DDBJ whole genome shotgun (WGS) entry which is preliminary data.</text>
</comment>
<protein>
    <submittedName>
        <fullName evidence="2">Acetyltransferase (GNAT) family protein</fullName>
    </submittedName>
</protein>
<name>A0A2T0LAC3_9BACL</name>
<proteinExistence type="predicted"/>
<dbReference type="Gene3D" id="3.40.630.30">
    <property type="match status" value="1"/>
</dbReference>
<keyword evidence="3" id="KW-1185">Reference proteome</keyword>